<dbReference type="InterPro" id="IPR013691">
    <property type="entry name" value="MeTrfase_14"/>
</dbReference>
<feature type="domain" description="Methyltransferase putative zinc binding" evidence="1">
    <location>
        <begin position="11"/>
        <end position="71"/>
    </location>
</feature>
<evidence type="ECO:0000259" key="1">
    <source>
        <dbReference type="Pfam" id="PF08421"/>
    </source>
</evidence>
<dbReference type="InterPro" id="IPR038576">
    <property type="entry name" value="Methyltransf_Zn-bd_dom_put_sf"/>
</dbReference>
<reference evidence="3 4" key="1">
    <citation type="submission" date="2016-11" db="EMBL/GenBank/DDBJ databases">
        <authorList>
            <person name="Jaros S."/>
            <person name="Januszkiewicz K."/>
            <person name="Wedrychowicz H."/>
        </authorList>
    </citation>
    <scope>NUCLEOTIDE SEQUENCE [LARGE SCALE GENOMIC DNA]</scope>
    <source>
        <strain evidence="3 4">GAS138</strain>
    </source>
</reference>
<accession>A0A1M5V6I6</accession>
<organism evidence="3 4">
    <name type="scientific">Bradyrhizobium erythrophlei</name>
    <dbReference type="NCBI Taxonomy" id="1437360"/>
    <lineage>
        <taxon>Bacteria</taxon>
        <taxon>Pseudomonadati</taxon>
        <taxon>Pseudomonadota</taxon>
        <taxon>Alphaproteobacteria</taxon>
        <taxon>Hyphomicrobiales</taxon>
        <taxon>Nitrobacteraceae</taxon>
        <taxon>Bradyrhizobium</taxon>
    </lineage>
</organism>
<dbReference type="InterPro" id="IPR013630">
    <property type="entry name" value="Methyltransf_Zn-bd_dom_put"/>
</dbReference>
<dbReference type="AlphaFoldDB" id="A0A1M5V6I6"/>
<dbReference type="PANTHER" id="PTHR43861">
    <property type="entry name" value="TRANS-ACONITATE 2-METHYLTRANSFERASE-RELATED"/>
    <property type="match status" value="1"/>
</dbReference>
<dbReference type="InterPro" id="IPR029063">
    <property type="entry name" value="SAM-dependent_MTases_sf"/>
</dbReference>
<gene>
    <name evidence="3" type="ORF">SAMN05443248_5798</name>
</gene>
<dbReference type="Gene3D" id="3.40.50.150">
    <property type="entry name" value="Vaccinia Virus protein VP39"/>
    <property type="match status" value="1"/>
</dbReference>
<evidence type="ECO:0000313" key="3">
    <source>
        <dbReference type="EMBL" id="SHH70892.1"/>
    </source>
</evidence>
<evidence type="ECO:0000313" key="4">
    <source>
        <dbReference type="Proteomes" id="UP000189796"/>
    </source>
</evidence>
<sequence>MDLSGSNQPVCAFCDSKRLGLVMDFGKVGLAGAFLKPEQFATERTFPMRLHFCKDCYAVQVTDKVPADVMFRDYFYFSSSIGTLRDHFREYAAEVTRRFLDPAGATVLEFGCNDGVLLRPLADEGIRTVIGVDPASNVVATIDDSRVKVINNYFTEEVARAVVAEHGKVDLIMANNVYAHIPDIQGTTRAVAEALHPEGVFAFEVHYLGKVIDELQYDMIYHEHLYYYSLLSAVNHLARYDMMVFDIKPIPIHAGSIRFYACKKGSKHSASVSPAVVALEAEERARGFDRYETFLAFSDTVAAHRDELIGLLRDLRGQGKRISGYGASGRANTMIQYCGINHDHLDYMIDDAPAKASFYTPRSHFEIFTSSVLGRDDPPDYLLIFAWSFFDEIRKKNASYLARGGRMILPLPKVSIFPPPAP</sequence>
<name>A0A1M5V6I6_9BRAD</name>
<evidence type="ECO:0000259" key="2">
    <source>
        <dbReference type="Pfam" id="PF08484"/>
    </source>
</evidence>
<dbReference type="Gene3D" id="3.40.50.720">
    <property type="entry name" value="NAD(P)-binding Rossmann-like Domain"/>
    <property type="match status" value="1"/>
</dbReference>
<dbReference type="OrthoDB" id="9815644at2"/>
<dbReference type="SUPFAM" id="SSF53335">
    <property type="entry name" value="S-adenosyl-L-methionine-dependent methyltransferases"/>
    <property type="match status" value="1"/>
</dbReference>
<dbReference type="EMBL" id="LT670817">
    <property type="protein sequence ID" value="SHH70892.1"/>
    <property type="molecule type" value="Genomic_DNA"/>
</dbReference>
<dbReference type="Pfam" id="PF08421">
    <property type="entry name" value="Methyltransf_13"/>
    <property type="match status" value="1"/>
</dbReference>
<dbReference type="Pfam" id="PF13489">
    <property type="entry name" value="Methyltransf_23"/>
    <property type="match status" value="1"/>
</dbReference>
<dbReference type="RefSeq" id="WP_079604328.1">
    <property type="nucleotide sequence ID" value="NZ_LT670817.1"/>
</dbReference>
<dbReference type="Gene3D" id="6.20.50.110">
    <property type="entry name" value="Methyltransferase, zinc-binding domain"/>
    <property type="match status" value="1"/>
</dbReference>
<feature type="domain" description="C-methyltransferase" evidence="2">
    <location>
        <begin position="251"/>
        <end position="412"/>
    </location>
</feature>
<dbReference type="Pfam" id="PF08484">
    <property type="entry name" value="Methyltransf_14"/>
    <property type="match status" value="1"/>
</dbReference>
<proteinExistence type="predicted"/>
<dbReference type="Gene3D" id="6.10.250.3100">
    <property type="match status" value="1"/>
</dbReference>
<dbReference type="Proteomes" id="UP000189796">
    <property type="component" value="Chromosome I"/>
</dbReference>
<protein>
    <submittedName>
        <fullName evidence="3">Putative zinc binding domain-containing protein</fullName>
    </submittedName>
</protein>
<dbReference type="PANTHER" id="PTHR43861:SF5">
    <property type="entry name" value="BLL5978 PROTEIN"/>
    <property type="match status" value="1"/>
</dbReference>
<dbReference type="CDD" id="cd02440">
    <property type="entry name" value="AdoMet_MTases"/>
    <property type="match status" value="1"/>
</dbReference>